<sequence>MSAKPGEELGSEGKWFGDDYERNGLFGNTPTRFDELREDFKPRGGGGAAAGDLDQQFHPFQDDEKRPPVAMETASTDDSMSGLFRKPMNDDGDVYTSLLSNQSFTSSREASYLSDDLNPSKYSSGSSALDHSPSDTYSFSSNTKMTSSLMDDMPKSLLASDKTESYNYMDITHGDEHHDQHQGALHGLVDKSSTGHDSLGSYIDKNLGRDDEDEEEEEEEENLGPALGSHSFPYVEEPSDEELNDYRSYRNLGGTPQTASPVKITLTESKPPAAKAEQHAPPASVSERENVLSVGLQGVPTVTLSEPEDDSPASTPNASPTKKDFPSHDMFKAEPVKPGASKSTKASSREHDGSSAESGDSEIELVSEEPPKASSNPFAQPPSSKGTFSQPNNPFDNPPVAKGGFGLVGSHAPPTSYSILREEREAELDSDLFIESASEESPKREQGFGGPKQAVSPPSPLVPSSVPFRNAPEVEPAETLITDKIKNPLKTEEDRPSKPKPPTAAVPPEVRSEKPHQDDTQKITNEEKGNLGKPAVAIFLWGFNKQKAIDLLYWRNVKQSGAVFSSVLLLLFSLTQFSVVSVGAYLALAALSATISFRIYKSVLQAVQKTDEGHPFKAYLEMEIALSQEQISKYADKILLYSNTCMRELRRLFLVQDLVDSLKFAVLMWLLTYVGALFNGLTLLILAVVSMFTMPVVYEKHQAQIDQYVGLIRTQVNSVVGKIQAKIPGAKRKEE</sequence>
<dbReference type="GO" id="GO:0007420">
    <property type="term" value="P:brain development"/>
    <property type="evidence" value="ECO:0007669"/>
    <property type="project" value="TreeGrafter"/>
</dbReference>
<dbReference type="OrthoDB" id="567788at2759"/>
<evidence type="ECO:0000256" key="4">
    <source>
        <dbReference type="ARBA" id="ARBA00022989"/>
    </source>
</evidence>
<dbReference type="InParanoid" id="A0A6P7H8C3"/>
<keyword evidence="4 6" id="KW-1133">Transmembrane helix</keyword>
<evidence type="ECO:0000256" key="3">
    <source>
        <dbReference type="ARBA" id="ARBA00022824"/>
    </source>
</evidence>
<keyword evidence="9" id="KW-1185">Reference proteome</keyword>
<reference evidence="10" key="2">
    <citation type="submission" date="2025-08" db="UniProtKB">
        <authorList>
            <consortium name="RefSeq"/>
        </authorList>
    </citation>
    <scope>IDENTIFICATION</scope>
</reference>
<evidence type="ECO:0000256" key="7">
    <source>
        <dbReference type="SAM" id="MobiDB-lite"/>
    </source>
</evidence>
<feature type="transmembrane region" description="Helical" evidence="6">
    <location>
        <begin position="567"/>
        <end position="591"/>
    </location>
</feature>
<accession>A0A6P7H8C3</accession>
<feature type="compositionally biased region" description="Polar residues" evidence="7">
    <location>
        <begin position="120"/>
        <end position="149"/>
    </location>
</feature>
<dbReference type="FunCoup" id="A0A6P7H8C3">
    <property type="interactions" value="270"/>
</dbReference>
<dbReference type="PROSITE" id="PS50845">
    <property type="entry name" value="RETICULON"/>
    <property type="match status" value="1"/>
</dbReference>
<feature type="region of interest" description="Disordered" evidence="7">
    <location>
        <begin position="1"/>
        <end position="92"/>
    </location>
</feature>
<dbReference type="GO" id="GO:0014069">
    <property type="term" value="C:postsynaptic density"/>
    <property type="evidence" value="ECO:0007669"/>
    <property type="project" value="TreeGrafter"/>
</dbReference>
<feature type="compositionally biased region" description="Basic and acidic residues" evidence="7">
    <location>
        <begin position="481"/>
        <end position="497"/>
    </location>
</feature>
<feature type="domain" description="Reticulon" evidence="8">
    <location>
        <begin position="548"/>
        <end position="735"/>
    </location>
</feature>
<feature type="region of interest" description="Disordered" evidence="7">
    <location>
        <begin position="169"/>
        <end position="527"/>
    </location>
</feature>
<dbReference type="GO" id="GO:0043005">
    <property type="term" value="C:neuron projection"/>
    <property type="evidence" value="ECO:0007669"/>
    <property type="project" value="TreeGrafter"/>
</dbReference>
<dbReference type="Pfam" id="PF02453">
    <property type="entry name" value="Reticulon"/>
    <property type="match status" value="1"/>
</dbReference>
<evidence type="ECO:0000256" key="6">
    <source>
        <dbReference type="RuleBase" id="RU210713"/>
    </source>
</evidence>
<feature type="compositionally biased region" description="Basic and acidic residues" evidence="7">
    <location>
        <begin position="321"/>
        <end position="335"/>
    </location>
</feature>
<feature type="region of interest" description="Disordered" evidence="7">
    <location>
        <begin position="107"/>
        <end position="149"/>
    </location>
</feature>
<proteinExistence type="predicted"/>
<dbReference type="RefSeq" id="XP_028251485.1">
    <property type="nucleotide sequence ID" value="XM_028395684.1"/>
</dbReference>
<evidence type="ECO:0000256" key="2">
    <source>
        <dbReference type="ARBA" id="ARBA00022692"/>
    </source>
</evidence>
<feature type="transmembrane region" description="Helical" evidence="6">
    <location>
        <begin position="677"/>
        <end position="698"/>
    </location>
</feature>
<protein>
    <recommendedName>
        <fullName evidence="6">Reticulon</fullName>
    </recommendedName>
</protein>
<dbReference type="GO" id="GO:0030182">
    <property type="term" value="P:neuron differentiation"/>
    <property type="evidence" value="ECO:0007669"/>
    <property type="project" value="TreeGrafter"/>
</dbReference>
<dbReference type="GeneID" id="114427560"/>
<feature type="compositionally biased region" description="Basic and acidic residues" evidence="7">
    <location>
        <begin position="32"/>
        <end position="42"/>
    </location>
</feature>
<feature type="compositionally biased region" description="Polar residues" evidence="7">
    <location>
        <begin position="373"/>
        <end position="395"/>
    </location>
</feature>
<reference evidence="9" key="1">
    <citation type="submission" date="2024-06" db="UniProtKB">
        <authorList>
            <consortium name="RefSeq"/>
        </authorList>
    </citation>
    <scope>NUCLEOTIDE SEQUENCE [LARGE SCALE GENOMIC DNA]</scope>
</reference>
<dbReference type="AlphaFoldDB" id="A0A6P7H8C3"/>
<dbReference type="Proteomes" id="UP000515145">
    <property type="component" value="Chromosome 22"/>
</dbReference>
<dbReference type="GO" id="GO:0005789">
    <property type="term" value="C:endoplasmic reticulum membrane"/>
    <property type="evidence" value="ECO:0007669"/>
    <property type="project" value="UniProtKB-SubCell"/>
</dbReference>
<dbReference type="Gene3D" id="1.20.5.2480">
    <property type="match status" value="1"/>
</dbReference>
<evidence type="ECO:0000259" key="8">
    <source>
        <dbReference type="PROSITE" id="PS50845"/>
    </source>
</evidence>
<gene>
    <name evidence="10" type="primary">rtn1a</name>
</gene>
<dbReference type="PANTHER" id="PTHR45799:SF6">
    <property type="entry name" value="RETICULON"/>
    <property type="match status" value="1"/>
</dbReference>
<evidence type="ECO:0000313" key="10">
    <source>
        <dbReference type="RefSeq" id="XP_028251485.1"/>
    </source>
</evidence>
<feature type="compositionally biased region" description="Basic and acidic residues" evidence="7">
    <location>
        <begin position="172"/>
        <end position="181"/>
    </location>
</feature>
<dbReference type="InterPro" id="IPR046964">
    <property type="entry name" value="RTN1-4"/>
</dbReference>
<dbReference type="GO" id="GO:0071787">
    <property type="term" value="P:endoplasmic reticulum tubular network formation"/>
    <property type="evidence" value="ECO:0007669"/>
    <property type="project" value="TreeGrafter"/>
</dbReference>
<dbReference type="PANTHER" id="PTHR45799">
    <property type="entry name" value="RETICULON-LIKE PROTEIN"/>
    <property type="match status" value="1"/>
</dbReference>
<organism evidence="9 10">
    <name type="scientific">Parambassis ranga</name>
    <name type="common">Indian glassy fish</name>
    <dbReference type="NCBI Taxonomy" id="210632"/>
    <lineage>
        <taxon>Eukaryota</taxon>
        <taxon>Metazoa</taxon>
        <taxon>Chordata</taxon>
        <taxon>Craniata</taxon>
        <taxon>Vertebrata</taxon>
        <taxon>Euteleostomi</taxon>
        <taxon>Actinopterygii</taxon>
        <taxon>Neopterygii</taxon>
        <taxon>Teleostei</taxon>
        <taxon>Neoteleostei</taxon>
        <taxon>Acanthomorphata</taxon>
        <taxon>Ovalentaria</taxon>
        <taxon>Ambassidae</taxon>
        <taxon>Parambassis</taxon>
    </lineage>
</organism>
<evidence type="ECO:0000256" key="5">
    <source>
        <dbReference type="ARBA" id="ARBA00023136"/>
    </source>
</evidence>
<keyword evidence="5 6" id="KW-0472">Membrane</keyword>
<dbReference type="FunFam" id="1.20.5.2480:FF:000001">
    <property type="entry name" value="Reticulon"/>
    <property type="match status" value="1"/>
</dbReference>
<evidence type="ECO:0000256" key="1">
    <source>
        <dbReference type="ARBA" id="ARBA00004477"/>
    </source>
</evidence>
<dbReference type="InterPro" id="IPR003388">
    <property type="entry name" value="Reticulon"/>
</dbReference>
<keyword evidence="3 6" id="KW-0256">Endoplasmic reticulum</keyword>
<feature type="compositionally biased region" description="Acidic residues" evidence="7">
    <location>
        <begin position="210"/>
        <end position="222"/>
    </location>
</feature>
<comment type="subcellular location">
    <subcellularLocation>
        <location evidence="1 6">Endoplasmic reticulum membrane</location>
        <topology evidence="1 6">Multi-pass membrane protein</topology>
    </subcellularLocation>
</comment>
<feature type="compositionally biased region" description="Basic and acidic residues" evidence="7">
    <location>
        <begin position="510"/>
        <end position="527"/>
    </location>
</feature>
<name>A0A6P7H8C3_9TELE</name>
<keyword evidence="2 6" id="KW-0812">Transmembrane</keyword>
<evidence type="ECO:0000313" key="9">
    <source>
        <dbReference type="Proteomes" id="UP000515145"/>
    </source>
</evidence>
<dbReference type="CTD" id="323706"/>